<evidence type="ECO:0000313" key="2">
    <source>
        <dbReference type="EMBL" id="MEA5443349.1"/>
    </source>
</evidence>
<feature type="compositionally biased region" description="Basic residues" evidence="1">
    <location>
        <begin position="1"/>
        <end position="10"/>
    </location>
</feature>
<accession>A0ABU5SXX1</accession>
<feature type="region of interest" description="Disordered" evidence="1">
    <location>
        <begin position="1"/>
        <end position="22"/>
    </location>
</feature>
<gene>
    <name evidence="2" type="ORF">VB739_12360</name>
</gene>
<comment type="caution">
    <text evidence="2">The sequence shown here is derived from an EMBL/GenBank/DDBJ whole genome shotgun (WGS) entry which is preliminary data.</text>
</comment>
<evidence type="ECO:0000256" key="1">
    <source>
        <dbReference type="SAM" id="MobiDB-lite"/>
    </source>
</evidence>
<name>A0ABU5SXX1_9CYAN</name>
<proteinExistence type="predicted"/>
<protein>
    <submittedName>
        <fullName evidence="2">Uncharacterized protein</fullName>
    </submittedName>
</protein>
<dbReference type="Proteomes" id="UP001302329">
    <property type="component" value="Unassembled WGS sequence"/>
</dbReference>
<feature type="compositionally biased region" description="Polar residues" evidence="1">
    <location>
        <begin position="12"/>
        <end position="22"/>
    </location>
</feature>
<evidence type="ECO:0000313" key="3">
    <source>
        <dbReference type="Proteomes" id="UP001302329"/>
    </source>
</evidence>
<reference evidence="2 3" key="1">
    <citation type="submission" date="2023-12" db="EMBL/GenBank/DDBJ databases">
        <title>Baltic Sea Cyanobacteria.</title>
        <authorList>
            <person name="Delbaje E."/>
            <person name="Fewer D.P."/>
            <person name="Shishido T.K."/>
        </authorList>
    </citation>
    <scope>NUCLEOTIDE SEQUENCE [LARGE SCALE GENOMIC DNA]</scope>
    <source>
        <strain evidence="2 3">UHCC 0281</strain>
    </source>
</reference>
<keyword evidence="3" id="KW-1185">Reference proteome</keyword>
<sequence>MTRDKNKRGSKPQLNTGSSDFKSSIVATQDHNTLTPKFCLAHIVSGYCLQHLNVDQQAAFAISLQKRCALTWKEITLAPRHGLGLETLPAAQIKPTIPEPFSDRRNFIVLRYSGKLPMVGVRIVDVFHVLWIERTYGDVYDHS</sequence>
<organism evidence="2 3">
    <name type="scientific">Cyanobium gracile UHCC 0281</name>
    <dbReference type="NCBI Taxonomy" id="3110309"/>
    <lineage>
        <taxon>Bacteria</taxon>
        <taxon>Bacillati</taxon>
        <taxon>Cyanobacteriota</taxon>
        <taxon>Cyanophyceae</taxon>
        <taxon>Synechococcales</taxon>
        <taxon>Prochlorococcaceae</taxon>
        <taxon>Cyanobium</taxon>
    </lineage>
</organism>
<dbReference type="EMBL" id="JAYGHY010000046">
    <property type="protein sequence ID" value="MEA5443349.1"/>
    <property type="molecule type" value="Genomic_DNA"/>
</dbReference>